<dbReference type="Proteomes" id="UP000095283">
    <property type="component" value="Unplaced"/>
</dbReference>
<reference evidence="3" key="1">
    <citation type="submission" date="2016-11" db="UniProtKB">
        <authorList>
            <consortium name="WormBaseParasite"/>
        </authorList>
    </citation>
    <scope>IDENTIFICATION</scope>
</reference>
<dbReference type="WBParaSite" id="Hba_20278">
    <property type="protein sequence ID" value="Hba_20278"/>
    <property type="gene ID" value="Hba_20278"/>
</dbReference>
<dbReference type="AlphaFoldDB" id="A0A1I7XS15"/>
<evidence type="ECO:0000313" key="2">
    <source>
        <dbReference type="Proteomes" id="UP000095283"/>
    </source>
</evidence>
<evidence type="ECO:0000313" key="3">
    <source>
        <dbReference type="WBParaSite" id="Hba_20278"/>
    </source>
</evidence>
<name>A0A1I7XS15_HETBA</name>
<sequence>MSLVEMSSETTASYETLMRPRDRSFRAPPPYECFVPPPDQRRNDWNCVLENEVNGSRRLAPIT</sequence>
<organism evidence="2 3">
    <name type="scientific">Heterorhabditis bacteriophora</name>
    <name type="common">Entomopathogenic nematode worm</name>
    <dbReference type="NCBI Taxonomy" id="37862"/>
    <lineage>
        <taxon>Eukaryota</taxon>
        <taxon>Metazoa</taxon>
        <taxon>Ecdysozoa</taxon>
        <taxon>Nematoda</taxon>
        <taxon>Chromadorea</taxon>
        <taxon>Rhabditida</taxon>
        <taxon>Rhabditina</taxon>
        <taxon>Rhabditomorpha</taxon>
        <taxon>Strongyloidea</taxon>
        <taxon>Heterorhabditidae</taxon>
        <taxon>Heterorhabditis</taxon>
    </lineage>
</organism>
<keyword evidence="2" id="KW-1185">Reference proteome</keyword>
<protein>
    <submittedName>
        <fullName evidence="3">Uncharacterized protein</fullName>
    </submittedName>
</protein>
<evidence type="ECO:0000256" key="1">
    <source>
        <dbReference type="SAM" id="MobiDB-lite"/>
    </source>
</evidence>
<feature type="compositionally biased region" description="Polar residues" evidence="1">
    <location>
        <begin position="1"/>
        <end position="14"/>
    </location>
</feature>
<accession>A0A1I7XS15</accession>
<proteinExistence type="predicted"/>
<feature type="region of interest" description="Disordered" evidence="1">
    <location>
        <begin position="1"/>
        <end position="30"/>
    </location>
</feature>